<keyword evidence="2" id="KW-0812">Transmembrane</keyword>
<gene>
    <name evidence="6" type="ORF">ACFFGH_22210</name>
</gene>
<dbReference type="EMBL" id="JBHLTG010000005">
    <property type="protein sequence ID" value="MFC0680554.1"/>
    <property type="molecule type" value="Genomic_DNA"/>
</dbReference>
<feature type="signal peptide" evidence="5">
    <location>
        <begin position="1"/>
        <end position="27"/>
    </location>
</feature>
<evidence type="ECO:0000256" key="5">
    <source>
        <dbReference type="SAM" id="SignalP"/>
    </source>
</evidence>
<comment type="caution">
    <text evidence="6">The sequence shown here is derived from an EMBL/GenBank/DDBJ whole genome shotgun (WGS) entry which is preliminary data.</text>
</comment>
<evidence type="ECO:0000313" key="6">
    <source>
        <dbReference type="EMBL" id="MFC0680554.1"/>
    </source>
</evidence>
<name>A0ABV6RU95_9GAMM</name>
<reference evidence="6 7" key="1">
    <citation type="submission" date="2024-09" db="EMBL/GenBank/DDBJ databases">
        <authorList>
            <person name="Sun Q."/>
            <person name="Mori K."/>
        </authorList>
    </citation>
    <scope>NUCLEOTIDE SEQUENCE [LARGE SCALE GENOMIC DNA]</scope>
    <source>
        <strain evidence="6 7">KCTC 23076</strain>
    </source>
</reference>
<dbReference type="Pfam" id="PF04228">
    <property type="entry name" value="Zn_peptidase"/>
    <property type="match status" value="1"/>
</dbReference>
<evidence type="ECO:0000256" key="2">
    <source>
        <dbReference type="ARBA" id="ARBA00022692"/>
    </source>
</evidence>
<feature type="chain" id="PRO_5046909391" evidence="5">
    <location>
        <begin position="28"/>
        <end position="277"/>
    </location>
</feature>
<protein>
    <submittedName>
        <fullName evidence="6">Neutral zinc metallopeptidase</fullName>
    </submittedName>
</protein>
<dbReference type="PANTHER" id="PTHR30168:SF0">
    <property type="entry name" value="INNER MEMBRANE PROTEIN"/>
    <property type="match status" value="1"/>
</dbReference>
<organism evidence="6 7">
    <name type="scientific">Lysobacter korlensis</name>
    <dbReference type="NCBI Taxonomy" id="553636"/>
    <lineage>
        <taxon>Bacteria</taxon>
        <taxon>Pseudomonadati</taxon>
        <taxon>Pseudomonadota</taxon>
        <taxon>Gammaproteobacteria</taxon>
        <taxon>Lysobacterales</taxon>
        <taxon>Lysobacteraceae</taxon>
        <taxon>Lysobacter</taxon>
    </lineage>
</organism>
<dbReference type="PANTHER" id="PTHR30168">
    <property type="entry name" value="PUTATIVE MEMBRANE PROTEIN YPFJ"/>
    <property type="match status" value="1"/>
</dbReference>
<evidence type="ECO:0000313" key="7">
    <source>
        <dbReference type="Proteomes" id="UP001589896"/>
    </source>
</evidence>
<dbReference type="Proteomes" id="UP001589896">
    <property type="component" value="Unassembled WGS sequence"/>
</dbReference>
<comment type="subcellular location">
    <subcellularLocation>
        <location evidence="1">Membrane</location>
        <topology evidence="1">Single-pass membrane protein</topology>
    </subcellularLocation>
</comment>
<keyword evidence="5" id="KW-0732">Signal</keyword>
<evidence type="ECO:0000256" key="4">
    <source>
        <dbReference type="ARBA" id="ARBA00023136"/>
    </source>
</evidence>
<keyword evidence="3" id="KW-1133">Transmembrane helix</keyword>
<evidence type="ECO:0000256" key="1">
    <source>
        <dbReference type="ARBA" id="ARBA00004167"/>
    </source>
</evidence>
<accession>A0ABV6RU95</accession>
<keyword evidence="4" id="KW-0472">Membrane</keyword>
<proteinExistence type="predicted"/>
<sequence length="277" mass="29957">MKAARRTGITVALLTGFLLAGTPSTFAGFGWHAAADRPRVGALPDTTISAEESSYFATRGTGDSPMHEFLVSVLNDVHRYWSKQWSAYGYPIPDVAFRFPAPGEQVPITVECTRDGTGLSNDATAQYCAIDDGIVISQAIADLIGRGEVEVNDDHIDRYRPGDFSVAYVVAHEYAHNLQAELGLIGTSANGRARRYPVHTEELHADCWSGVWARSASDRRILDPGDIGEAIQTTMDFGDYEVWAHDHHGTPAQRADAFLAGLAGGAPTVCDGYLQTD</sequence>
<keyword evidence="7" id="KW-1185">Reference proteome</keyword>
<dbReference type="InterPro" id="IPR007343">
    <property type="entry name" value="Uncharacterised_pept_Zn_put"/>
</dbReference>
<dbReference type="RefSeq" id="WP_386672394.1">
    <property type="nucleotide sequence ID" value="NZ_JBHLTG010000005.1"/>
</dbReference>
<evidence type="ECO:0000256" key="3">
    <source>
        <dbReference type="ARBA" id="ARBA00022989"/>
    </source>
</evidence>